<gene>
    <name evidence="2" type="ORF">JAZ04_20460</name>
</gene>
<sequence>MSRTAFFVVFIALVLGIIYVMQSSENPPQTSINQSPKEYIELVEQKKAARLATEKALKAGKQRTDDALKASTEKTQR</sequence>
<evidence type="ECO:0000313" key="2">
    <source>
        <dbReference type="EMBL" id="MCG7941211.1"/>
    </source>
</evidence>
<dbReference type="EMBL" id="JAEPDI010000024">
    <property type="protein sequence ID" value="MCG7941211.1"/>
    <property type="molecule type" value="Genomic_DNA"/>
</dbReference>
<feature type="region of interest" description="Disordered" evidence="1">
    <location>
        <begin position="54"/>
        <end position="77"/>
    </location>
</feature>
<comment type="caution">
    <text evidence="2">The sequence shown here is derived from an EMBL/GenBank/DDBJ whole genome shotgun (WGS) entry which is preliminary data.</text>
</comment>
<dbReference type="AlphaFoldDB" id="A0A9E4K7C5"/>
<reference evidence="2" key="1">
    <citation type="journal article" date="2021" name="Proc. Natl. Acad. Sci. U.S.A.">
        <title>Global biogeography of chemosynthetic symbionts reveals both localized and globally distributed symbiont groups. .</title>
        <authorList>
            <person name="Osvatic J.T."/>
            <person name="Wilkins L.G.E."/>
            <person name="Leibrecht L."/>
            <person name="Leray M."/>
            <person name="Zauner S."/>
            <person name="Polzin J."/>
            <person name="Camacho Y."/>
            <person name="Gros O."/>
            <person name="van Gils J.A."/>
            <person name="Eisen J.A."/>
            <person name="Petersen J.M."/>
            <person name="Yuen B."/>
        </authorList>
    </citation>
    <scope>NUCLEOTIDE SEQUENCE</scope>
    <source>
        <strain evidence="2">MAGL173</strain>
    </source>
</reference>
<proteinExistence type="predicted"/>
<accession>A0A9E4K7C5</accession>
<dbReference type="Proteomes" id="UP000886687">
    <property type="component" value="Unassembled WGS sequence"/>
</dbReference>
<organism evidence="2 3">
    <name type="scientific">Candidatus Thiodiazotropha lotti</name>
    <dbReference type="NCBI Taxonomy" id="2792787"/>
    <lineage>
        <taxon>Bacteria</taxon>
        <taxon>Pseudomonadati</taxon>
        <taxon>Pseudomonadota</taxon>
        <taxon>Gammaproteobacteria</taxon>
        <taxon>Chromatiales</taxon>
        <taxon>Sedimenticolaceae</taxon>
        <taxon>Candidatus Thiodiazotropha</taxon>
    </lineage>
</organism>
<evidence type="ECO:0000313" key="3">
    <source>
        <dbReference type="Proteomes" id="UP000886687"/>
    </source>
</evidence>
<name>A0A9E4K7C5_9GAMM</name>
<protein>
    <submittedName>
        <fullName evidence="2">Aldehyde dehydrogenase</fullName>
    </submittedName>
</protein>
<evidence type="ECO:0000256" key="1">
    <source>
        <dbReference type="SAM" id="MobiDB-lite"/>
    </source>
</evidence>